<protein>
    <recommendedName>
        <fullName evidence="4">Large ribosomal subunit protein bL21</fullName>
    </recommendedName>
</protein>
<dbReference type="EMBL" id="PFGC01000037">
    <property type="protein sequence ID" value="PIW36884.1"/>
    <property type="molecule type" value="Genomic_DNA"/>
</dbReference>
<dbReference type="PANTHER" id="PTHR21349:SF0">
    <property type="entry name" value="LARGE RIBOSOMAL SUBUNIT PROTEIN BL21M"/>
    <property type="match status" value="1"/>
</dbReference>
<dbReference type="GO" id="GO:0005737">
    <property type="term" value="C:cytoplasm"/>
    <property type="evidence" value="ECO:0007669"/>
    <property type="project" value="UniProtKB-ARBA"/>
</dbReference>
<gene>
    <name evidence="4 6" type="primary">rplU</name>
    <name evidence="6" type="ORF">COW24_02910</name>
</gene>
<evidence type="ECO:0000256" key="1">
    <source>
        <dbReference type="ARBA" id="ARBA00008563"/>
    </source>
</evidence>
<dbReference type="GO" id="GO:0006412">
    <property type="term" value="P:translation"/>
    <property type="evidence" value="ECO:0007669"/>
    <property type="project" value="UniProtKB-UniRule"/>
</dbReference>
<evidence type="ECO:0000313" key="7">
    <source>
        <dbReference type="Proteomes" id="UP000230292"/>
    </source>
</evidence>
<evidence type="ECO:0000256" key="4">
    <source>
        <dbReference type="HAMAP-Rule" id="MF_01363"/>
    </source>
</evidence>
<evidence type="ECO:0000256" key="5">
    <source>
        <dbReference type="RuleBase" id="RU000562"/>
    </source>
</evidence>
<dbReference type="AlphaFoldDB" id="A0A2M7H3U6"/>
<comment type="function">
    <text evidence="4 5">This protein binds to 23S rRNA in the presence of protein L20.</text>
</comment>
<evidence type="ECO:0000256" key="2">
    <source>
        <dbReference type="ARBA" id="ARBA00022980"/>
    </source>
</evidence>
<dbReference type="PANTHER" id="PTHR21349">
    <property type="entry name" value="50S RIBOSOMAL PROTEIN L21"/>
    <property type="match status" value="1"/>
</dbReference>
<organism evidence="6 7">
    <name type="scientific">Candidatus Kerfeldbacteria bacterium CG15_BIG_FIL_POST_REV_8_21_14_020_45_12</name>
    <dbReference type="NCBI Taxonomy" id="2014247"/>
    <lineage>
        <taxon>Bacteria</taxon>
        <taxon>Candidatus Kerfeldiibacteriota</taxon>
    </lineage>
</organism>
<dbReference type="HAMAP" id="MF_01363">
    <property type="entry name" value="Ribosomal_bL21"/>
    <property type="match status" value="1"/>
</dbReference>
<sequence>MIAVISTGGKQYKVSEGGTLKIEKLEVEEGKNISFDEVLLVSKPDGSDVKLGTPTLEGAKVTAKVLKQARAKKIEVSKFKAKSRYSKTYGHRQPYTEVEITKIAV</sequence>
<comment type="caution">
    <text evidence="6">The sequence shown here is derived from an EMBL/GenBank/DDBJ whole genome shotgun (WGS) entry which is preliminary data.</text>
</comment>
<dbReference type="GO" id="GO:0019843">
    <property type="term" value="F:rRNA binding"/>
    <property type="evidence" value="ECO:0007669"/>
    <property type="project" value="UniProtKB-UniRule"/>
</dbReference>
<dbReference type="Proteomes" id="UP000230292">
    <property type="component" value="Unassembled WGS sequence"/>
</dbReference>
<dbReference type="GO" id="GO:1990904">
    <property type="term" value="C:ribonucleoprotein complex"/>
    <property type="evidence" value="ECO:0007669"/>
    <property type="project" value="UniProtKB-KW"/>
</dbReference>
<evidence type="ECO:0000313" key="6">
    <source>
        <dbReference type="EMBL" id="PIW36884.1"/>
    </source>
</evidence>
<name>A0A2M7H3U6_9BACT</name>
<comment type="similarity">
    <text evidence="1 4 5">Belongs to the bacterial ribosomal protein bL21 family.</text>
</comment>
<dbReference type="InterPro" id="IPR001787">
    <property type="entry name" value="Ribosomal_bL21"/>
</dbReference>
<keyword evidence="4 5" id="KW-0694">RNA-binding</keyword>
<reference evidence="6 7" key="1">
    <citation type="submission" date="2017-09" db="EMBL/GenBank/DDBJ databases">
        <title>Depth-based differentiation of microbial function through sediment-hosted aquifers and enrichment of novel symbionts in the deep terrestrial subsurface.</title>
        <authorList>
            <person name="Probst A.J."/>
            <person name="Ladd B."/>
            <person name="Jarett J.K."/>
            <person name="Geller-Mcgrath D.E."/>
            <person name="Sieber C.M."/>
            <person name="Emerson J.B."/>
            <person name="Anantharaman K."/>
            <person name="Thomas B.C."/>
            <person name="Malmstrom R."/>
            <person name="Stieglmeier M."/>
            <person name="Klingl A."/>
            <person name="Woyke T."/>
            <person name="Ryan C.M."/>
            <person name="Banfield J.F."/>
        </authorList>
    </citation>
    <scope>NUCLEOTIDE SEQUENCE [LARGE SCALE GENOMIC DNA]</scope>
    <source>
        <strain evidence="6">CG15_BIG_FIL_POST_REV_8_21_14_020_45_12</strain>
    </source>
</reference>
<dbReference type="InterPro" id="IPR036164">
    <property type="entry name" value="bL21-like_sf"/>
</dbReference>
<keyword evidence="2 4" id="KW-0689">Ribosomal protein</keyword>
<dbReference type="NCBIfam" id="TIGR00061">
    <property type="entry name" value="L21"/>
    <property type="match status" value="1"/>
</dbReference>
<evidence type="ECO:0000256" key="3">
    <source>
        <dbReference type="ARBA" id="ARBA00023274"/>
    </source>
</evidence>
<dbReference type="Pfam" id="PF00829">
    <property type="entry name" value="Ribosomal_L21p"/>
    <property type="match status" value="1"/>
</dbReference>
<comment type="subunit">
    <text evidence="4">Part of the 50S ribosomal subunit. Contacts protein L20.</text>
</comment>
<dbReference type="GO" id="GO:0003735">
    <property type="term" value="F:structural constituent of ribosome"/>
    <property type="evidence" value="ECO:0007669"/>
    <property type="project" value="InterPro"/>
</dbReference>
<keyword evidence="4 5" id="KW-0699">rRNA-binding</keyword>
<dbReference type="GO" id="GO:0005840">
    <property type="term" value="C:ribosome"/>
    <property type="evidence" value="ECO:0007669"/>
    <property type="project" value="UniProtKB-KW"/>
</dbReference>
<proteinExistence type="inferred from homology"/>
<dbReference type="SUPFAM" id="SSF141091">
    <property type="entry name" value="L21p-like"/>
    <property type="match status" value="1"/>
</dbReference>
<keyword evidence="3 4" id="KW-0687">Ribonucleoprotein</keyword>
<dbReference type="InterPro" id="IPR028909">
    <property type="entry name" value="bL21-like"/>
</dbReference>
<accession>A0A2M7H3U6</accession>